<keyword evidence="2" id="KW-1015">Disulfide bond</keyword>
<evidence type="ECO:0000256" key="2">
    <source>
        <dbReference type="ARBA" id="ARBA00023157"/>
    </source>
</evidence>
<evidence type="ECO:0000313" key="6">
    <source>
        <dbReference type="Proteomes" id="UP001153321"/>
    </source>
</evidence>
<accession>A0A9P0ICC6</accession>
<evidence type="ECO:0000313" key="5">
    <source>
        <dbReference type="EMBL" id="CAH1644143.1"/>
    </source>
</evidence>
<keyword evidence="1" id="KW-0646">Protease inhibitor</keyword>
<feature type="signal peptide" evidence="3">
    <location>
        <begin position="1"/>
        <end position="18"/>
    </location>
</feature>
<dbReference type="Proteomes" id="UP001153321">
    <property type="component" value="Chromosome 4"/>
</dbReference>
<dbReference type="CDD" id="cd19941">
    <property type="entry name" value="TIL"/>
    <property type="match status" value="2"/>
</dbReference>
<reference evidence="5" key="1">
    <citation type="submission" date="2022-02" db="EMBL/GenBank/DDBJ databases">
        <authorList>
            <person name="King R."/>
        </authorList>
    </citation>
    <scope>NUCLEOTIDE SEQUENCE</scope>
</reference>
<name>A0A9P0ICC6_SPOLI</name>
<dbReference type="Pfam" id="PF01826">
    <property type="entry name" value="TIL"/>
    <property type="match status" value="2"/>
</dbReference>
<protein>
    <recommendedName>
        <fullName evidence="4">TIL domain-containing protein</fullName>
    </recommendedName>
</protein>
<dbReference type="InterPro" id="IPR051368">
    <property type="entry name" value="SerProtInhib-TIL_Domain"/>
</dbReference>
<evidence type="ECO:0000256" key="3">
    <source>
        <dbReference type="SAM" id="SignalP"/>
    </source>
</evidence>
<proteinExistence type="predicted"/>
<dbReference type="EMBL" id="LR824535">
    <property type="protein sequence ID" value="CAH1644143.1"/>
    <property type="molecule type" value="Genomic_DNA"/>
</dbReference>
<dbReference type="InterPro" id="IPR002919">
    <property type="entry name" value="TIL_dom"/>
</dbReference>
<dbReference type="AlphaFoldDB" id="A0A9P0ICC6"/>
<feature type="domain" description="TIL" evidence="4">
    <location>
        <begin position="134"/>
        <end position="194"/>
    </location>
</feature>
<dbReference type="PANTHER" id="PTHR23259:SF70">
    <property type="entry name" value="ACCESSORY GLAND PROTEIN ACP62F-RELATED"/>
    <property type="match status" value="1"/>
</dbReference>
<dbReference type="PANTHER" id="PTHR23259">
    <property type="entry name" value="RIDDLE"/>
    <property type="match status" value="1"/>
</dbReference>
<keyword evidence="6" id="KW-1185">Reference proteome</keyword>
<dbReference type="GO" id="GO:0030414">
    <property type="term" value="F:peptidase inhibitor activity"/>
    <property type="evidence" value="ECO:0007669"/>
    <property type="project" value="UniProtKB-KW"/>
</dbReference>
<feature type="chain" id="PRO_5040274174" description="TIL domain-containing protein" evidence="3">
    <location>
        <begin position="19"/>
        <end position="266"/>
    </location>
</feature>
<feature type="domain" description="TIL" evidence="4">
    <location>
        <begin position="198"/>
        <end position="252"/>
    </location>
</feature>
<dbReference type="InterPro" id="IPR036084">
    <property type="entry name" value="Ser_inhib-like_sf"/>
</dbReference>
<dbReference type="Gene3D" id="2.10.25.10">
    <property type="entry name" value="Laminin"/>
    <property type="match status" value="2"/>
</dbReference>
<organism evidence="5 6">
    <name type="scientific">Spodoptera littoralis</name>
    <name type="common">Egyptian cotton leafworm</name>
    <dbReference type="NCBI Taxonomy" id="7109"/>
    <lineage>
        <taxon>Eukaryota</taxon>
        <taxon>Metazoa</taxon>
        <taxon>Ecdysozoa</taxon>
        <taxon>Arthropoda</taxon>
        <taxon>Hexapoda</taxon>
        <taxon>Insecta</taxon>
        <taxon>Pterygota</taxon>
        <taxon>Neoptera</taxon>
        <taxon>Endopterygota</taxon>
        <taxon>Lepidoptera</taxon>
        <taxon>Glossata</taxon>
        <taxon>Ditrysia</taxon>
        <taxon>Noctuoidea</taxon>
        <taxon>Noctuidae</taxon>
        <taxon>Amphipyrinae</taxon>
        <taxon>Spodoptera</taxon>
    </lineage>
</organism>
<gene>
    <name evidence="5" type="ORF">SPLIT_LOCUS9497</name>
</gene>
<dbReference type="SUPFAM" id="SSF57567">
    <property type="entry name" value="Serine protease inhibitors"/>
    <property type="match status" value="1"/>
</dbReference>
<evidence type="ECO:0000256" key="1">
    <source>
        <dbReference type="ARBA" id="ARBA00022690"/>
    </source>
</evidence>
<keyword evidence="3" id="KW-0732">Signal</keyword>
<sequence>MWKCAVLISVCYLGLVVAQGLSDNLDLKASHHPACGKNEYFEKCTFECPAEKTCENRLIVAYCPDVIMPCIPKCSVERPLDKDIYKQRQAELFNTRGAGNMWRCAVLLSVCWVELVASQGLLGRPIPSLVPMECGPNEIFNECVPECPPEKTCDTRKVGVACLAISIPCSSKCVCKEGYYRKTAGGECISDEECGPACGANEEYTECRNPCVDDSCAAMGSLKPNCTEPCEPGCACKEGFFRLYNYWPCFPRCYCHELRDAPECRG</sequence>
<evidence type="ECO:0000259" key="4">
    <source>
        <dbReference type="Pfam" id="PF01826"/>
    </source>
</evidence>